<organism evidence="6 7">
    <name type="scientific">Myripristis murdjan</name>
    <name type="common">pinecone soldierfish</name>
    <dbReference type="NCBI Taxonomy" id="586833"/>
    <lineage>
        <taxon>Eukaryota</taxon>
        <taxon>Metazoa</taxon>
        <taxon>Chordata</taxon>
        <taxon>Craniata</taxon>
        <taxon>Vertebrata</taxon>
        <taxon>Euteleostomi</taxon>
        <taxon>Actinopterygii</taxon>
        <taxon>Neopterygii</taxon>
        <taxon>Teleostei</taxon>
        <taxon>Neoteleostei</taxon>
        <taxon>Acanthomorphata</taxon>
        <taxon>Holocentriformes</taxon>
        <taxon>Holocentridae</taxon>
        <taxon>Myripristis</taxon>
    </lineage>
</organism>
<dbReference type="InterPro" id="IPR014853">
    <property type="entry name" value="VWF/SSPO/ZAN-like_Cys-rich_dom"/>
</dbReference>
<proteinExistence type="predicted"/>
<comment type="subcellular location">
    <subcellularLocation>
        <location evidence="1">Membrane</location>
    </subcellularLocation>
</comment>
<dbReference type="AlphaFoldDB" id="A0A668AZ14"/>
<dbReference type="Ensembl" id="ENSMMDT00005055138.1">
    <property type="protein sequence ID" value="ENSMMDP00005054091.1"/>
    <property type="gene ID" value="ENSMMDG00005024283.1"/>
</dbReference>
<evidence type="ECO:0000256" key="2">
    <source>
        <dbReference type="ARBA" id="ARBA00022729"/>
    </source>
</evidence>
<dbReference type="SMART" id="SM00832">
    <property type="entry name" value="C8"/>
    <property type="match status" value="2"/>
</dbReference>
<protein>
    <recommendedName>
        <fullName evidence="5">VWFD domain-containing protein</fullName>
    </recommendedName>
</protein>
<dbReference type="SMART" id="SM00216">
    <property type="entry name" value="VWD"/>
    <property type="match status" value="1"/>
</dbReference>
<dbReference type="GeneTree" id="ENSGT00950000183155"/>
<accession>A0A668AZ14</accession>
<evidence type="ECO:0000313" key="7">
    <source>
        <dbReference type="Proteomes" id="UP000472263"/>
    </source>
</evidence>
<keyword evidence="3" id="KW-0472">Membrane</keyword>
<dbReference type="Pfam" id="PF01826">
    <property type="entry name" value="TIL"/>
    <property type="match status" value="2"/>
</dbReference>
<dbReference type="PANTHER" id="PTHR46160">
    <property type="entry name" value="ALPHA-TECTORIN-RELATED"/>
    <property type="match status" value="1"/>
</dbReference>
<evidence type="ECO:0000259" key="5">
    <source>
        <dbReference type="PROSITE" id="PS51233"/>
    </source>
</evidence>
<dbReference type="PROSITE" id="PS51233">
    <property type="entry name" value="VWFD"/>
    <property type="match status" value="2"/>
</dbReference>
<keyword evidence="2" id="KW-0732">Signal</keyword>
<dbReference type="Pfam" id="PF00094">
    <property type="entry name" value="VWD"/>
    <property type="match status" value="3"/>
</dbReference>
<dbReference type="GO" id="GO:0016020">
    <property type="term" value="C:membrane"/>
    <property type="evidence" value="ECO:0007669"/>
    <property type="project" value="UniProtKB-SubCell"/>
</dbReference>
<dbReference type="CDD" id="cd19941">
    <property type="entry name" value="TIL"/>
    <property type="match status" value="3"/>
</dbReference>
<evidence type="ECO:0000256" key="4">
    <source>
        <dbReference type="ARBA" id="ARBA00023157"/>
    </source>
</evidence>
<sequence length="785" mass="85310">MTCHSHGCEPLESCSVEDGERGCRPTSYATCWIRGPGSYNTFDGQRYQYPGACRLTLTRVMGLSHHPHFMVTAEKVPRGQQGFARLLKFEAEGTQVSIEIGGSNSWRDGSLAAHCVERGDRVAEGNTTNYNSSQYCGIIASSSGPFTACWNMVNPQEHVEECMAIMRGSRDPSAVLCEVLRDYALMCQQAGIALGDWRNATGCEQTCPPNSHYEECGTSCPSTCPSLSFPFSCVTVCQEGCQCDDGFVLNGNQCVRPTACGCHHEGRYRQGGEQFWVGEECQSFCTCNGITGAVHCTPHTCTAQDPRGTCSASGDPHYLTFDGKAYDFQGTCRYVLVTLCNNTDRLHHFQVEAKNEPWRGLPVSITAEVFVDVWGYRVHMSSESGKTCGLCGNFNGDRNDEFLTPSGVMVTTPSQFGSAWKVADNHTCSDGCGSSCPRCANESPARAQCEVIRAAEGPFSFCHEEVDPEPYFSDCVFDVCISGNRGQDLLCRAIEAYVSACQSANVRIYPWRQSTTCRLDCPANSHYELCGTDCGHTCASSIDASCERECSEGCFCDEGFLRSGGRCVPVESCGCQYDGFYYNVSHIPQILQILKSVQCNIFMGKSLGDSEPGCEARCGGRGCISCTSEGTGCPSTCVNTNASHNCPIPAQESCICNSGYVLSAEVCVPLAQCGCTFEGRYYRSGQTSCSVEDGERGCRPTSYATCWIRGPGSYNTFDGQRYQYPGACRLTLTRVMGLSHHPHFMVTAEKVPRGQQGFARLLKFEAEGTQVSIEIGGSSRVHVSA</sequence>
<dbReference type="InterPro" id="IPR036084">
    <property type="entry name" value="Ser_inhib-like_sf"/>
</dbReference>
<reference evidence="6" key="3">
    <citation type="submission" date="2025-09" db="UniProtKB">
        <authorList>
            <consortium name="Ensembl"/>
        </authorList>
    </citation>
    <scope>IDENTIFICATION</scope>
</reference>
<dbReference type="PANTHER" id="PTHR46160:SF9">
    <property type="entry name" value="PROTEIN PRY2-RELATED"/>
    <property type="match status" value="1"/>
</dbReference>
<dbReference type="InterPro" id="IPR001846">
    <property type="entry name" value="VWF_type-D"/>
</dbReference>
<evidence type="ECO:0000256" key="1">
    <source>
        <dbReference type="ARBA" id="ARBA00004370"/>
    </source>
</evidence>
<dbReference type="Proteomes" id="UP000472263">
    <property type="component" value="Chromosome 19"/>
</dbReference>
<keyword evidence="7" id="KW-1185">Reference proteome</keyword>
<dbReference type="InterPro" id="IPR052749">
    <property type="entry name" value="Alpha-tectorin"/>
</dbReference>
<dbReference type="FunFam" id="2.10.25.10:FF:000055">
    <property type="entry name" value="alpha-tectorin isoform X1"/>
    <property type="match status" value="2"/>
</dbReference>
<feature type="domain" description="VWFD" evidence="5">
    <location>
        <begin position="29"/>
        <end position="429"/>
    </location>
</feature>
<dbReference type="Pfam" id="PF08742">
    <property type="entry name" value="C8"/>
    <property type="match status" value="2"/>
</dbReference>
<dbReference type="InParanoid" id="A0A668AZ14"/>
<keyword evidence="4" id="KW-1015">Disulfide bond</keyword>
<name>A0A668AZ14_9TELE</name>
<evidence type="ECO:0000256" key="3">
    <source>
        <dbReference type="ARBA" id="ARBA00023136"/>
    </source>
</evidence>
<reference evidence="6" key="2">
    <citation type="submission" date="2025-08" db="UniProtKB">
        <authorList>
            <consortium name="Ensembl"/>
        </authorList>
    </citation>
    <scope>IDENTIFICATION</scope>
</reference>
<feature type="domain" description="VWFD" evidence="5">
    <location>
        <begin position="704"/>
        <end position="785"/>
    </location>
</feature>
<reference evidence="6" key="1">
    <citation type="submission" date="2019-06" db="EMBL/GenBank/DDBJ databases">
        <authorList>
            <consortium name="Wellcome Sanger Institute Data Sharing"/>
        </authorList>
    </citation>
    <scope>NUCLEOTIDE SEQUENCE [LARGE SCALE GENOMIC DNA]</scope>
</reference>
<dbReference type="SUPFAM" id="SSF57567">
    <property type="entry name" value="Serine protease inhibitors"/>
    <property type="match status" value="2"/>
</dbReference>
<dbReference type="Gene3D" id="2.10.25.10">
    <property type="entry name" value="Laminin"/>
    <property type="match status" value="3"/>
</dbReference>
<dbReference type="InterPro" id="IPR002919">
    <property type="entry name" value="TIL_dom"/>
</dbReference>
<evidence type="ECO:0000313" key="6">
    <source>
        <dbReference type="Ensembl" id="ENSMMDP00005054091.1"/>
    </source>
</evidence>